<dbReference type="PANTHER" id="PTHR23389">
    <property type="entry name" value="CHROMOSOME TRANSMISSION FIDELITY FACTOR 18"/>
    <property type="match status" value="1"/>
</dbReference>
<dbReference type="GO" id="GO:0003677">
    <property type="term" value="F:DNA binding"/>
    <property type="evidence" value="ECO:0007669"/>
    <property type="project" value="InterPro"/>
</dbReference>
<feature type="active site" description="N6-AMP-lysine intermediate" evidence="14">
    <location>
        <position position="120"/>
    </location>
</feature>
<comment type="function">
    <text evidence="1 14">DNA ligase that catalyzes the formation of phosphodiester linkages between 5'-phosphoryl and 3'-hydroxyl groups in double-stranded DNA using NAD as a coenzyme and as the energy source for the reaction. It is essential for DNA replication and repair of damaged DNA.</text>
</comment>
<dbReference type="SMART" id="SM00278">
    <property type="entry name" value="HhH1"/>
    <property type="match status" value="3"/>
</dbReference>
<dbReference type="SMART" id="SM00292">
    <property type="entry name" value="BRCT"/>
    <property type="match status" value="1"/>
</dbReference>
<dbReference type="PROSITE" id="PS01055">
    <property type="entry name" value="DNA_LIGASE_N1"/>
    <property type="match status" value="1"/>
</dbReference>
<keyword evidence="10 14" id="KW-0520">NAD</keyword>
<dbReference type="SUPFAM" id="SSF56091">
    <property type="entry name" value="DNA ligase/mRNA capping enzyme, catalytic domain"/>
    <property type="match status" value="1"/>
</dbReference>
<name>A0A2N2E3P2_9BACT</name>
<evidence type="ECO:0000256" key="1">
    <source>
        <dbReference type="ARBA" id="ARBA00004067"/>
    </source>
</evidence>
<dbReference type="GO" id="GO:0006260">
    <property type="term" value="P:DNA replication"/>
    <property type="evidence" value="ECO:0007669"/>
    <property type="project" value="UniProtKB-KW"/>
</dbReference>
<evidence type="ECO:0000256" key="9">
    <source>
        <dbReference type="ARBA" id="ARBA00022842"/>
    </source>
</evidence>
<dbReference type="PROSITE" id="PS50172">
    <property type="entry name" value="BRCT"/>
    <property type="match status" value="1"/>
</dbReference>
<evidence type="ECO:0000256" key="3">
    <source>
        <dbReference type="ARBA" id="ARBA00013308"/>
    </source>
</evidence>
<dbReference type="EMBL" id="PHAH01000002">
    <property type="protein sequence ID" value="PKM89329.1"/>
    <property type="molecule type" value="Genomic_DNA"/>
</dbReference>
<dbReference type="CDD" id="cd17748">
    <property type="entry name" value="BRCT_DNA_ligase_like"/>
    <property type="match status" value="1"/>
</dbReference>
<dbReference type="InterPro" id="IPR013839">
    <property type="entry name" value="DNAligase_adenylation"/>
</dbReference>
<dbReference type="Gene3D" id="3.40.50.10190">
    <property type="entry name" value="BRCT domain"/>
    <property type="match status" value="1"/>
</dbReference>
<evidence type="ECO:0000256" key="14">
    <source>
        <dbReference type="HAMAP-Rule" id="MF_01588"/>
    </source>
</evidence>
<dbReference type="Pfam" id="PF00533">
    <property type="entry name" value="BRCT"/>
    <property type="match status" value="1"/>
</dbReference>
<evidence type="ECO:0000256" key="2">
    <source>
        <dbReference type="ARBA" id="ARBA00012722"/>
    </source>
</evidence>
<keyword evidence="7 14" id="KW-0227">DNA damage</keyword>
<accession>A0A2N2E3P2</accession>
<comment type="cofactor">
    <cofactor evidence="14">
        <name>Mg(2+)</name>
        <dbReference type="ChEBI" id="CHEBI:18420"/>
    </cofactor>
    <cofactor evidence="14">
        <name>Mn(2+)</name>
        <dbReference type="ChEBI" id="CHEBI:29035"/>
    </cofactor>
</comment>
<feature type="binding site" evidence="14">
    <location>
        <position position="439"/>
    </location>
    <ligand>
        <name>Zn(2+)</name>
        <dbReference type="ChEBI" id="CHEBI:29105"/>
    </ligand>
</feature>
<dbReference type="InterPro" id="IPR004150">
    <property type="entry name" value="NAD_DNA_ligase_OB"/>
</dbReference>
<dbReference type="FunFam" id="2.40.50.140:FF:000012">
    <property type="entry name" value="DNA ligase"/>
    <property type="match status" value="1"/>
</dbReference>
<evidence type="ECO:0000256" key="13">
    <source>
        <dbReference type="ARBA" id="ARBA00060881"/>
    </source>
</evidence>
<evidence type="ECO:0000256" key="7">
    <source>
        <dbReference type="ARBA" id="ARBA00022763"/>
    </source>
</evidence>
<dbReference type="Gene3D" id="2.40.50.140">
    <property type="entry name" value="Nucleic acid-binding proteins"/>
    <property type="match status" value="1"/>
</dbReference>
<dbReference type="Gene3D" id="1.10.150.20">
    <property type="entry name" value="5' to 3' exonuclease, C-terminal subdomain"/>
    <property type="match status" value="2"/>
</dbReference>
<evidence type="ECO:0000256" key="8">
    <source>
        <dbReference type="ARBA" id="ARBA00022833"/>
    </source>
</evidence>
<comment type="caution">
    <text evidence="17">The sequence shown here is derived from an EMBL/GenBank/DDBJ whole genome shotgun (WGS) entry which is preliminary data.</text>
</comment>
<dbReference type="InterPro" id="IPR012340">
    <property type="entry name" value="NA-bd_OB-fold"/>
</dbReference>
<dbReference type="SUPFAM" id="SSF50249">
    <property type="entry name" value="Nucleic acid-binding proteins"/>
    <property type="match status" value="1"/>
</dbReference>
<comment type="similarity">
    <text evidence="13 14">Belongs to the NAD-dependent DNA ligase family. LigA subfamily.</text>
</comment>
<dbReference type="Gene3D" id="6.20.10.30">
    <property type="match status" value="1"/>
</dbReference>
<evidence type="ECO:0000259" key="16">
    <source>
        <dbReference type="PROSITE" id="PS50172"/>
    </source>
</evidence>
<dbReference type="NCBIfam" id="NF005932">
    <property type="entry name" value="PRK07956.1"/>
    <property type="match status" value="1"/>
</dbReference>
<dbReference type="GO" id="GO:0006281">
    <property type="term" value="P:DNA repair"/>
    <property type="evidence" value="ECO:0007669"/>
    <property type="project" value="UniProtKB-KW"/>
</dbReference>
<dbReference type="InterPro" id="IPR001679">
    <property type="entry name" value="DNA_ligase"/>
</dbReference>
<dbReference type="InterPro" id="IPR003583">
    <property type="entry name" value="Hlx-hairpin-Hlx_DNA-bd_motif"/>
</dbReference>
<feature type="binding site" evidence="14">
    <location>
        <position position="342"/>
    </location>
    <ligand>
        <name>NAD(+)</name>
        <dbReference type="ChEBI" id="CHEBI:57540"/>
    </ligand>
</feature>
<protein>
    <recommendedName>
        <fullName evidence="3 14">DNA ligase</fullName>
        <ecNumber evidence="2 14">6.5.1.2</ecNumber>
    </recommendedName>
    <alternativeName>
        <fullName evidence="14">Polydeoxyribonucleotide synthase [NAD(+)]</fullName>
    </alternativeName>
</protein>
<dbReference type="InterPro" id="IPR036420">
    <property type="entry name" value="BRCT_dom_sf"/>
</dbReference>
<keyword evidence="6 14" id="KW-0479">Metal-binding</keyword>
<dbReference type="InterPro" id="IPR001357">
    <property type="entry name" value="BRCT_dom"/>
</dbReference>
<feature type="binding site" evidence="14">
    <location>
        <position position="141"/>
    </location>
    <ligand>
        <name>NAD(+)</name>
        <dbReference type="ChEBI" id="CHEBI:57540"/>
    </ligand>
</feature>
<feature type="binding site" evidence="14">
    <location>
        <position position="199"/>
    </location>
    <ligand>
        <name>NAD(+)</name>
        <dbReference type="ChEBI" id="CHEBI:57540"/>
    </ligand>
</feature>
<keyword evidence="9 14" id="KW-0460">Magnesium</keyword>
<sequence>MDIKEARMRLEKLKKEIGFHRHQYHVFDRETISPAALDSLKNELFKLENEFPELITADSPTQRIGGEALAKFKKAPHAHPMISLYDAFSEDDMREWEKRNLNYLSGFPAGYNPGYYCELKLDGLAGSLVYESGQLVRGVTRGDGRVGEDITLNLRTIESIPLSLRRPEKEELKSIGIVGQDVNAFYRLLDDGLIEVRGESIMSKQVFAELNRKYEKEGRQLLANTRNGAAGSLRQLDPKIAAERKLDFYAYDLILGDYERGEIVHSREAADKLVEFLGFRRVKDNRRAASLKEVFAFQKKWEGKKGTLPFFIDGVVVKYNDMRMWPLLGIVGKAPRYMMAYKFSAEQATTKLLEVIWQVGRTGALTPAAILEPVKVGGVTVGRSTLHNLDEIRRLGLMLSDTIIIERAGDVIPKVISVLSNLRTGEEQPIVVPKHCPRCGGDVRREGDDVILRCTNKNCYAVALRRLIHFASRGAADIEGLGERIVEQLVTENLMEDAGDIFGLRKEDLLGLERFAEKKAEKLVEAIAAKKVMPLSRFIYALGISHIGEESANTVAEEISRRLSSKEILPLELYRKAASLGIEDWASLGDVGPVVAESLHTFWNDEDTETLMSKFERHGVILTAVQAASGHLEGKSFVLTGSLSGLTRGEAKDKIKARGGKTKESVSRTLDYLVVGEEPGSKLEEAKKFGVKVIDEQEFIKLLEGK</sequence>
<evidence type="ECO:0000256" key="11">
    <source>
        <dbReference type="ARBA" id="ARBA00023204"/>
    </source>
</evidence>
<comment type="caution">
    <text evidence="14">Lacks conserved residue(s) required for the propagation of feature annotation.</text>
</comment>
<keyword evidence="5 14" id="KW-0235">DNA replication</keyword>
<dbReference type="NCBIfam" id="TIGR00575">
    <property type="entry name" value="dnlj"/>
    <property type="match status" value="1"/>
</dbReference>
<feature type="binding site" evidence="14">
    <location>
        <position position="454"/>
    </location>
    <ligand>
        <name>Zn(2+)</name>
        <dbReference type="ChEBI" id="CHEBI:29105"/>
    </ligand>
</feature>
<feature type="binding site" evidence="14">
    <location>
        <position position="118"/>
    </location>
    <ligand>
        <name>NAD(+)</name>
        <dbReference type="ChEBI" id="CHEBI:57540"/>
    </ligand>
</feature>
<keyword evidence="14" id="KW-0464">Manganese</keyword>
<evidence type="ECO:0000313" key="17">
    <source>
        <dbReference type="EMBL" id="PKM89329.1"/>
    </source>
</evidence>
<dbReference type="AlphaFoldDB" id="A0A2N2E3P2"/>
<dbReference type="Pfam" id="PF01653">
    <property type="entry name" value="DNA_ligase_aden"/>
    <property type="match status" value="1"/>
</dbReference>
<evidence type="ECO:0000313" key="18">
    <source>
        <dbReference type="Proteomes" id="UP000233325"/>
    </source>
</evidence>
<dbReference type="Gene3D" id="3.30.470.30">
    <property type="entry name" value="DNA ligase/mRNA capping enzyme"/>
    <property type="match status" value="1"/>
</dbReference>
<feature type="binding site" evidence="14">
    <location>
        <begin position="83"/>
        <end position="84"/>
    </location>
    <ligand>
        <name>NAD(+)</name>
        <dbReference type="ChEBI" id="CHEBI:57540"/>
    </ligand>
</feature>
<dbReference type="SUPFAM" id="SSF47781">
    <property type="entry name" value="RuvA domain 2-like"/>
    <property type="match status" value="1"/>
</dbReference>
<dbReference type="PIRSF" id="PIRSF001604">
    <property type="entry name" value="LigA"/>
    <property type="match status" value="1"/>
</dbReference>
<evidence type="ECO:0000256" key="12">
    <source>
        <dbReference type="ARBA" id="ARBA00034005"/>
    </source>
</evidence>
<evidence type="ECO:0000256" key="10">
    <source>
        <dbReference type="ARBA" id="ARBA00023027"/>
    </source>
</evidence>
<reference evidence="17 18" key="1">
    <citation type="journal article" date="2017" name="ISME J.">
        <title>Potential for microbial H2 and metal transformations associated with novel bacteria and archaea in deep terrestrial subsurface sediments.</title>
        <authorList>
            <person name="Hernsdorf A.W."/>
            <person name="Amano Y."/>
            <person name="Miyakawa K."/>
            <person name="Ise K."/>
            <person name="Suzuki Y."/>
            <person name="Anantharaman K."/>
            <person name="Probst A."/>
            <person name="Burstein D."/>
            <person name="Thomas B.C."/>
            <person name="Banfield J.F."/>
        </authorList>
    </citation>
    <scope>NUCLEOTIDE SEQUENCE [LARGE SCALE GENOMIC DNA]</scope>
    <source>
        <strain evidence="17">HGW-Falkowbacteria-2</strain>
    </source>
</reference>
<dbReference type="Gene3D" id="1.10.287.610">
    <property type="entry name" value="Helix hairpin bin"/>
    <property type="match status" value="1"/>
</dbReference>
<keyword evidence="8 14" id="KW-0862">Zinc</keyword>
<keyword evidence="15" id="KW-0175">Coiled coil</keyword>
<feature type="domain" description="BRCT" evidence="16">
    <location>
        <begin position="627"/>
        <end position="706"/>
    </location>
</feature>
<feature type="binding site" evidence="14">
    <location>
        <position position="436"/>
    </location>
    <ligand>
        <name>Zn(2+)</name>
        <dbReference type="ChEBI" id="CHEBI:29105"/>
    </ligand>
</feature>
<dbReference type="InterPro" id="IPR018239">
    <property type="entry name" value="DNA_ligase_AS"/>
</dbReference>
<keyword evidence="11 14" id="KW-0234">DNA repair</keyword>
<dbReference type="InterPro" id="IPR010994">
    <property type="entry name" value="RuvA_2-like"/>
</dbReference>
<dbReference type="Pfam" id="PF03120">
    <property type="entry name" value="OB_DNA_ligase"/>
    <property type="match status" value="1"/>
</dbReference>
<dbReference type="SUPFAM" id="SSF52113">
    <property type="entry name" value="BRCT domain"/>
    <property type="match status" value="1"/>
</dbReference>
<dbReference type="EC" id="6.5.1.2" evidence="2 14"/>
<dbReference type="GO" id="GO:0003911">
    <property type="term" value="F:DNA ligase (NAD+) activity"/>
    <property type="evidence" value="ECO:0007669"/>
    <property type="project" value="UniProtKB-UniRule"/>
</dbReference>
<feature type="binding site" evidence="14">
    <location>
        <position position="318"/>
    </location>
    <ligand>
        <name>NAD(+)</name>
        <dbReference type="ChEBI" id="CHEBI:57540"/>
    </ligand>
</feature>
<keyword evidence="4 14" id="KW-0436">Ligase</keyword>
<dbReference type="Proteomes" id="UP000233325">
    <property type="component" value="Unassembled WGS sequence"/>
</dbReference>
<dbReference type="CDD" id="cd00114">
    <property type="entry name" value="LIGANc"/>
    <property type="match status" value="1"/>
</dbReference>
<organism evidence="17 18">
    <name type="scientific">Candidatus Falkowbacteria bacterium HGW-Falkowbacteria-2</name>
    <dbReference type="NCBI Taxonomy" id="2013769"/>
    <lineage>
        <taxon>Bacteria</taxon>
        <taxon>Candidatus Falkowiibacteriota</taxon>
    </lineage>
</organism>
<dbReference type="Pfam" id="PF03119">
    <property type="entry name" value="DNA_ligase_ZBD"/>
    <property type="match status" value="1"/>
</dbReference>
<dbReference type="PANTHER" id="PTHR23389:SF9">
    <property type="entry name" value="DNA LIGASE"/>
    <property type="match status" value="1"/>
</dbReference>
<proteinExistence type="inferred from homology"/>
<gene>
    <name evidence="14" type="primary">ligA</name>
    <name evidence="17" type="ORF">CVU83_00235</name>
</gene>
<feature type="binding site" evidence="14">
    <location>
        <position position="459"/>
    </location>
    <ligand>
        <name>Zn(2+)</name>
        <dbReference type="ChEBI" id="CHEBI:29105"/>
    </ligand>
</feature>
<comment type="catalytic activity">
    <reaction evidence="12 14">
        <text>NAD(+) + (deoxyribonucleotide)n-3'-hydroxyl + 5'-phospho-(deoxyribonucleotide)m = (deoxyribonucleotide)n+m + AMP + beta-nicotinamide D-nucleotide.</text>
        <dbReference type="EC" id="6.5.1.2"/>
    </reaction>
</comment>
<evidence type="ECO:0000256" key="15">
    <source>
        <dbReference type="SAM" id="Coils"/>
    </source>
</evidence>
<dbReference type="InterPro" id="IPR004149">
    <property type="entry name" value="Znf_DNAligase_C4"/>
</dbReference>
<evidence type="ECO:0000256" key="4">
    <source>
        <dbReference type="ARBA" id="ARBA00022598"/>
    </source>
</evidence>
<evidence type="ECO:0000256" key="5">
    <source>
        <dbReference type="ARBA" id="ARBA00022705"/>
    </source>
</evidence>
<dbReference type="GO" id="GO:0046872">
    <property type="term" value="F:metal ion binding"/>
    <property type="evidence" value="ECO:0007669"/>
    <property type="project" value="UniProtKB-KW"/>
</dbReference>
<feature type="coiled-coil region" evidence="15">
    <location>
        <begin position="3"/>
        <end position="57"/>
    </location>
</feature>
<dbReference type="SMART" id="SM00532">
    <property type="entry name" value="LIGANc"/>
    <property type="match status" value="1"/>
</dbReference>
<evidence type="ECO:0000256" key="6">
    <source>
        <dbReference type="ARBA" id="ARBA00022723"/>
    </source>
</evidence>
<dbReference type="HAMAP" id="MF_01588">
    <property type="entry name" value="DNA_ligase_A"/>
    <property type="match status" value="1"/>
</dbReference>
<dbReference type="InterPro" id="IPR013840">
    <property type="entry name" value="DNAligase_N"/>
</dbReference>